<dbReference type="Proteomes" id="UP000476030">
    <property type="component" value="Unassembled WGS sequence"/>
</dbReference>
<proteinExistence type="predicted"/>
<dbReference type="InterPro" id="IPR042184">
    <property type="entry name" value="YqeY/Aim41_N"/>
</dbReference>
<dbReference type="RefSeq" id="WP_161317113.1">
    <property type="nucleotide sequence ID" value="NZ_WTUW01000009.1"/>
</dbReference>
<dbReference type="SUPFAM" id="SSF89095">
    <property type="entry name" value="GatB/YqeY motif"/>
    <property type="match status" value="1"/>
</dbReference>
<dbReference type="InterPro" id="IPR003789">
    <property type="entry name" value="Asn/Gln_tRNA_amidoTrase-B-like"/>
</dbReference>
<dbReference type="InterPro" id="IPR019004">
    <property type="entry name" value="YqeY/Aim41"/>
</dbReference>
<sequence length="152" mass="16800">MLRNEIKESLKEAMKSKDKRRISTLRLILATLQDRDLAARDKGAEEGITDEEILQMLTTMVRQRKDSIAAYEKGGRVDLATSEQEEIDIISGYLPKQFDEAKTRAAVEAAISEIGATGLKDMGRTMAELKTRHAGQMDFSKASAIVKSILGA</sequence>
<evidence type="ECO:0000313" key="2">
    <source>
        <dbReference type="Proteomes" id="UP000476030"/>
    </source>
</evidence>
<evidence type="ECO:0000313" key="1">
    <source>
        <dbReference type="EMBL" id="MZR32410.1"/>
    </source>
</evidence>
<dbReference type="AlphaFoldDB" id="A0A6L8WD89"/>
<keyword evidence="2" id="KW-1185">Reference proteome</keyword>
<dbReference type="InterPro" id="IPR023168">
    <property type="entry name" value="GatB_Yqey_C_2"/>
</dbReference>
<gene>
    <name evidence="1" type="ORF">GQE98_17355</name>
</gene>
<dbReference type="GO" id="GO:0016884">
    <property type="term" value="F:carbon-nitrogen ligase activity, with glutamine as amido-N-donor"/>
    <property type="evidence" value="ECO:0007669"/>
    <property type="project" value="InterPro"/>
</dbReference>
<dbReference type="PANTHER" id="PTHR28055:SF1">
    <property type="entry name" value="ALTERED INHERITANCE OF MITOCHONDRIA PROTEIN 41, MITOCHONDRIAL"/>
    <property type="match status" value="1"/>
</dbReference>
<reference evidence="1 2" key="1">
    <citation type="submission" date="2019-12" db="EMBL/GenBank/DDBJ databases">
        <title>Snethiella sp. nov. sp. isolated from sea sand.</title>
        <authorList>
            <person name="Kim J."/>
            <person name="Jeong S.E."/>
            <person name="Jung H.S."/>
            <person name="Jeon C.O."/>
        </authorList>
    </citation>
    <scope>NUCLEOTIDE SEQUENCE [LARGE SCALE GENOMIC DNA]</scope>
    <source>
        <strain evidence="1 2">DP05</strain>
    </source>
</reference>
<dbReference type="EMBL" id="WTUW01000009">
    <property type="protein sequence ID" value="MZR32410.1"/>
    <property type="molecule type" value="Genomic_DNA"/>
</dbReference>
<dbReference type="PANTHER" id="PTHR28055">
    <property type="entry name" value="ALTERED INHERITANCE OF MITOCHONDRIA PROTEIN 41, MITOCHONDRIAL"/>
    <property type="match status" value="1"/>
</dbReference>
<comment type="caution">
    <text evidence="1">The sequence shown here is derived from an EMBL/GenBank/DDBJ whole genome shotgun (WGS) entry which is preliminary data.</text>
</comment>
<dbReference type="Pfam" id="PF09424">
    <property type="entry name" value="YqeY"/>
    <property type="match status" value="1"/>
</dbReference>
<accession>A0A6L8WD89</accession>
<organism evidence="1 2">
    <name type="scientific">Sneathiella litorea</name>
    <dbReference type="NCBI Taxonomy" id="2606216"/>
    <lineage>
        <taxon>Bacteria</taxon>
        <taxon>Pseudomonadati</taxon>
        <taxon>Pseudomonadota</taxon>
        <taxon>Alphaproteobacteria</taxon>
        <taxon>Sneathiellales</taxon>
        <taxon>Sneathiellaceae</taxon>
        <taxon>Sneathiella</taxon>
    </lineage>
</organism>
<name>A0A6L8WD89_9PROT</name>
<dbReference type="Gene3D" id="1.10.10.410">
    <property type="match status" value="1"/>
</dbReference>
<protein>
    <submittedName>
        <fullName evidence="1">GatB/YqeY domain-containing protein</fullName>
    </submittedName>
</protein>
<dbReference type="Gene3D" id="1.10.1510.10">
    <property type="entry name" value="Uncharacterised protein YqeY/AIM41 PF09424, N-terminal domain"/>
    <property type="match status" value="1"/>
</dbReference>